<reference evidence="4" key="1">
    <citation type="submission" date="2009-11" db="EMBL/GenBank/DDBJ databases">
        <title>Genome sequencing of Bartonella species and comparative genomics.</title>
        <authorList>
            <person name="Engel P."/>
            <person name="Salzburger W."/>
            <person name="Marius L."/>
            <person name="Chao-Chin C."/>
            <person name="Soichi M."/>
            <person name="Christa L."/>
            <person name="Alexandra C."/>
            <person name="Aurelie L."/>
            <person name="Claudine M."/>
            <person name="Stephan S.C."/>
            <person name="Christoph D."/>
        </authorList>
    </citation>
    <scope>NUCLEOTIDE SEQUENCE [LARGE SCALE GENOMIC DNA]</scope>
    <source>
        <strain evidence="4">CIP 104772 / 73</strain>
    </source>
</reference>
<dbReference type="AlphaFoldDB" id="E6YHG1"/>
<evidence type="ECO:0000313" key="4">
    <source>
        <dbReference type="Proteomes" id="UP000009101"/>
    </source>
</evidence>
<proteinExistence type="predicted"/>
<dbReference type="STRING" id="696125.BARCL_0618"/>
<sequence length="254" mass="29195">MRFKPIIIVYIVCSVGLWIISQNQDTTNLNILETLKMKENQDIINMYLKENKLYEASVQKKIKENKQNFNWINSDSNNHNIVFNGTASVTSGVTFKLITPTEKLKRQPIVRNIHLYGVDTCAPRQKAELNKQEWPCGAVTTAWLVTKTLGQNISCKQAIIKKEIHYAQCFVQGIDLAEIGLEEGMLIISKDNQYPIPTTYLSAEKNAQDNKIGLWSSNFTDPIQWKKNHGTYNPFDNYHQFMPEKEKQNAEIIP</sequence>
<evidence type="ECO:0000259" key="1">
    <source>
        <dbReference type="SMART" id="SM00318"/>
    </source>
</evidence>
<dbReference type="OrthoDB" id="7922211at2"/>
<dbReference type="Gene3D" id="2.40.50.90">
    <property type="match status" value="1"/>
</dbReference>
<dbReference type="KEGG" id="bcd:BARCL_0618"/>
<reference evidence="2 4" key="2">
    <citation type="journal article" date="2011" name="PLoS Genet.">
        <title>Parallel evolution of a type IV secretion system in radiating lineages of the host-restricted bacterial pathogen Bartonella.</title>
        <authorList>
            <person name="Engel P."/>
            <person name="Salzburger W."/>
            <person name="Liesch M."/>
            <person name="Chang C.C."/>
            <person name="Maruyama S."/>
            <person name="Lanz C."/>
            <person name="Calteau A."/>
            <person name="Lajus A."/>
            <person name="Medigue C."/>
            <person name="Schuster S.C."/>
            <person name="Dehio C."/>
        </authorList>
    </citation>
    <scope>NUCLEOTIDE SEQUENCE [LARGE SCALE GENOMIC DNA]</scope>
    <source>
        <strain evidence="2">73</strain>
        <strain evidence="4">CIP 104772 / 73</strain>
    </source>
</reference>
<dbReference type="InterPro" id="IPR016071">
    <property type="entry name" value="Staphylococal_nuclease_OB-fold"/>
</dbReference>
<accession>E6YHG1</accession>
<dbReference type="SMART" id="SM00318">
    <property type="entry name" value="SNc"/>
    <property type="match status" value="1"/>
</dbReference>
<organism evidence="2 4">
    <name type="scientific">Bartonella clarridgeiae (strain CCUG 45776 / CIP 104772 / 73)</name>
    <dbReference type="NCBI Taxonomy" id="696125"/>
    <lineage>
        <taxon>Bacteria</taxon>
        <taxon>Pseudomonadati</taxon>
        <taxon>Pseudomonadota</taxon>
        <taxon>Alphaproteobacteria</taxon>
        <taxon>Hyphomicrobiales</taxon>
        <taxon>Bartonellaceae</taxon>
        <taxon>Bartonella</taxon>
    </lineage>
</organism>
<dbReference type="HOGENOM" id="CLU_1122855_0_0_5"/>
<evidence type="ECO:0000313" key="2">
    <source>
        <dbReference type="EMBL" id="CBI76299.1"/>
    </source>
</evidence>
<dbReference type="SUPFAM" id="SSF50199">
    <property type="entry name" value="Staphylococcal nuclease"/>
    <property type="match status" value="1"/>
</dbReference>
<dbReference type="InterPro" id="IPR035437">
    <property type="entry name" value="SNase_OB-fold_sf"/>
</dbReference>
<gene>
    <name evidence="2" type="ordered locus">BARCL_0618</name>
    <name evidence="3" type="ordered locus">BARCL_0651</name>
</gene>
<keyword evidence="4" id="KW-1185">Reference proteome</keyword>
<name>E6YHG1_BARC7</name>
<evidence type="ECO:0000313" key="3">
    <source>
        <dbReference type="EMBL" id="CBI76332.1"/>
    </source>
</evidence>
<dbReference type="KEGG" id="bcd:BARCL_0651"/>
<dbReference type="EMBL" id="FN645454">
    <property type="protein sequence ID" value="CBI76332.1"/>
    <property type="molecule type" value="Genomic_DNA"/>
</dbReference>
<feature type="domain" description="TNase-like" evidence="1">
    <location>
        <begin position="80"/>
        <end position="217"/>
    </location>
</feature>
<protein>
    <recommendedName>
        <fullName evidence="1">TNase-like domain-containing protein</fullName>
    </recommendedName>
</protein>
<dbReference type="Proteomes" id="UP000009101">
    <property type="component" value="Chromosome"/>
</dbReference>
<dbReference type="EMBL" id="FN645454">
    <property type="protein sequence ID" value="CBI76299.1"/>
    <property type="molecule type" value="Genomic_DNA"/>
</dbReference>
<dbReference type="eggNOG" id="COG1525">
    <property type="taxonomic scope" value="Bacteria"/>
</dbReference>
<dbReference type="RefSeq" id="WP_013544961.1">
    <property type="nucleotide sequence ID" value="NC_014932.1"/>
</dbReference>